<accession>A0A0F9MR31</accession>
<dbReference type="AlphaFoldDB" id="A0A0F9MR31"/>
<dbReference type="EMBL" id="LAZR01005217">
    <property type="protein sequence ID" value="KKN01842.1"/>
    <property type="molecule type" value="Genomic_DNA"/>
</dbReference>
<comment type="caution">
    <text evidence="1">The sequence shown here is derived from an EMBL/GenBank/DDBJ whole genome shotgun (WGS) entry which is preliminary data.</text>
</comment>
<name>A0A0F9MR31_9ZZZZ</name>
<evidence type="ECO:0000313" key="1">
    <source>
        <dbReference type="EMBL" id="KKN01842.1"/>
    </source>
</evidence>
<organism evidence="1">
    <name type="scientific">marine sediment metagenome</name>
    <dbReference type="NCBI Taxonomy" id="412755"/>
    <lineage>
        <taxon>unclassified sequences</taxon>
        <taxon>metagenomes</taxon>
        <taxon>ecological metagenomes</taxon>
    </lineage>
</organism>
<protein>
    <submittedName>
        <fullName evidence="1">Uncharacterized protein</fullName>
    </submittedName>
</protein>
<gene>
    <name evidence="1" type="ORF">LCGC14_1123780</name>
</gene>
<sequence>MRIEKYMPDNKTRRCPAIGLTGQCKRPYEFQGHKTAPHDPPDACYYDGPAHPASYYNTDRGTEP</sequence>
<reference evidence="1" key="1">
    <citation type="journal article" date="2015" name="Nature">
        <title>Complex archaea that bridge the gap between prokaryotes and eukaryotes.</title>
        <authorList>
            <person name="Spang A."/>
            <person name="Saw J.H."/>
            <person name="Jorgensen S.L."/>
            <person name="Zaremba-Niedzwiedzka K."/>
            <person name="Martijn J."/>
            <person name="Lind A.E."/>
            <person name="van Eijk R."/>
            <person name="Schleper C."/>
            <person name="Guy L."/>
            <person name="Ettema T.J."/>
        </authorList>
    </citation>
    <scope>NUCLEOTIDE SEQUENCE</scope>
</reference>
<proteinExistence type="predicted"/>